<protein>
    <submittedName>
        <fullName evidence="1">Uncharacterized protein</fullName>
    </submittedName>
</protein>
<dbReference type="AlphaFoldDB" id="A0A6C0HCH4"/>
<dbReference type="EMBL" id="MN739922">
    <property type="protein sequence ID" value="QHT77896.1"/>
    <property type="molecule type" value="Genomic_DNA"/>
</dbReference>
<accession>A0A6C0HCH4</accession>
<evidence type="ECO:0000313" key="1">
    <source>
        <dbReference type="EMBL" id="QHT77896.1"/>
    </source>
</evidence>
<organism evidence="1">
    <name type="scientific">viral metagenome</name>
    <dbReference type="NCBI Taxonomy" id="1070528"/>
    <lineage>
        <taxon>unclassified sequences</taxon>
        <taxon>metagenomes</taxon>
        <taxon>organismal metagenomes</taxon>
    </lineage>
</organism>
<name>A0A6C0HCH4_9ZZZZ</name>
<sequence>MFTQLRKGQRYLFYEKAPYHETEISFRANFIHILGVSLIIDTCETEKSPNTLVSIPIQWITKIQTLNDILQIGDISFDILPNDVLSIIDCYI</sequence>
<proteinExistence type="predicted"/>
<reference evidence="1" key="1">
    <citation type="journal article" date="2020" name="Nature">
        <title>Giant virus diversity and host interactions through global metagenomics.</title>
        <authorList>
            <person name="Schulz F."/>
            <person name="Roux S."/>
            <person name="Paez-Espino D."/>
            <person name="Jungbluth S."/>
            <person name="Walsh D.A."/>
            <person name="Denef V.J."/>
            <person name="McMahon K.D."/>
            <person name="Konstantinidis K.T."/>
            <person name="Eloe-Fadrosh E.A."/>
            <person name="Kyrpides N.C."/>
            <person name="Woyke T."/>
        </authorList>
    </citation>
    <scope>NUCLEOTIDE SEQUENCE</scope>
    <source>
        <strain evidence="1">GVMAG-M-3300023179-90</strain>
    </source>
</reference>